<evidence type="ECO:0000256" key="1">
    <source>
        <dbReference type="PIRSR" id="PIRSR605493-1"/>
    </source>
</evidence>
<keyword evidence="3" id="KW-1185">Reference proteome</keyword>
<protein>
    <submittedName>
        <fullName evidence="2">RraA-like protein</fullName>
    </submittedName>
</protein>
<keyword evidence="1" id="KW-0460">Magnesium</keyword>
<dbReference type="Gene3D" id="3.50.30.40">
    <property type="entry name" value="Ribonuclease E inhibitor RraA/RraA-like"/>
    <property type="match status" value="1"/>
</dbReference>
<reference evidence="2" key="1">
    <citation type="submission" date="2014-09" db="EMBL/GenBank/DDBJ databases">
        <title>Draft genome sequence of an oleaginous Mucoromycotina fungus Mucor ambiguus NBRC6742.</title>
        <authorList>
            <person name="Takeda I."/>
            <person name="Yamane N."/>
            <person name="Morita T."/>
            <person name="Tamano K."/>
            <person name="Machida M."/>
            <person name="Baker S."/>
            <person name="Koike H."/>
        </authorList>
    </citation>
    <scope>NUCLEOTIDE SEQUENCE</scope>
    <source>
        <strain evidence="2">NBRC 6742</strain>
    </source>
</reference>
<dbReference type="STRING" id="91626.A0A0C9M050"/>
<proteinExistence type="predicted"/>
<comment type="cofactor">
    <cofactor evidence="1">
        <name>Mg(2+)</name>
        <dbReference type="ChEBI" id="CHEBI:18420"/>
    </cofactor>
</comment>
<keyword evidence="1" id="KW-0479">Metal-binding</keyword>
<dbReference type="Pfam" id="PF03737">
    <property type="entry name" value="RraA-like"/>
    <property type="match status" value="1"/>
</dbReference>
<dbReference type="GO" id="GO:0047443">
    <property type="term" value="F:4-hydroxy-4-methyl-2-oxoglutarate aldolase activity"/>
    <property type="evidence" value="ECO:0007669"/>
    <property type="project" value="TreeGrafter"/>
</dbReference>
<accession>A0A0C9M050</accession>
<dbReference type="GO" id="GO:0008948">
    <property type="term" value="F:oxaloacetate decarboxylase activity"/>
    <property type="evidence" value="ECO:0007669"/>
    <property type="project" value="TreeGrafter"/>
</dbReference>
<feature type="binding site" evidence="1">
    <location>
        <position position="134"/>
    </location>
    <ligand>
        <name>substrate</name>
    </ligand>
</feature>
<evidence type="ECO:0000313" key="3">
    <source>
        <dbReference type="Proteomes" id="UP000053815"/>
    </source>
</evidence>
<dbReference type="GO" id="GO:0046872">
    <property type="term" value="F:metal ion binding"/>
    <property type="evidence" value="ECO:0007669"/>
    <property type="project" value="UniProtKB-KW"/>
</dbReference>
<dbReference type="Proteomes" id="UP000053815">
    <property type="component" value="Unassembled WGS sequence"/>
</dbReference>
<dbReference type="EMBL" id="DF836294">
    <property type="protein sequence ID" value="GAN01216.1"/>
    <property type="molecule type" value="Genomic_DNA"/>
</dbReference>
<gene>
    <name evidence="2" type="ORF">MAM1_0005d00648</name>
</gene>
<dbReference type="PANTHER" id="PTHR33254:SF4">
    <property type="entry name" value="4-HYDROXY-4-METHYL-2-OXOGLUTARATE ALDOLASE 3-RELATED"/>
    <property type="match status" value="1"/>
</dbReference>
<name>A0A0C9M050_9FUNG</name>
<sequence length="237" mass="25683">MDISVPSVGFHATLKVSSASFRLLESHDFHIADALIKLGKGPWAGYIPGIELWSPTYCEGDTRIVGPAFTVKMVDKSDTTSPVPTEHFADAAHEGSVIVISAPPGVRNAVWGGLMSARAQSKGCQGVVIDGNVRDLNEHRQMKFPVFARSHSILPQNAFVRPSEVQVPITLSRESPVIVHPGDIIVADLDGIVAIPQDLVEQVIMNCEKYVAIDDQCMEALKEGHGVKETFAKYRGT</sequence>
<dbReference type="SUPFAM" id="SSF89562">
    <property type="entry name" value="RraA-like"/>
    <property type="match status" value="1"/>
</dbReference>
<dbReference type="PANTHER" id="PTHR33254">
    <property type="entry name" value="4-HYDROXY-4-METHYL-2-OXOGLUTARATE ALDOLASE 3-RELATED"/>
    <property type="match status" value="1"/>
</dbReference>
<dbReference type="CDD" id="cd16841">
    <property type="entry name" value="RraA_family"/>
    <property type="match status" value="1"/>
</dbReference>
<dbReference type="InterPro" id="IPR036704">
    <property type="entry name" value="RraA/RraA-like_sf"/>
</dbReference>
<dbReference type="InterPro" id="IPR005493">
    <property type="entry name" value="RraA/RraA-like"/>
</dbReference>
<evidence type="ECO:0000313" key="2">
    <source>
        <dbReference type="EMBL" id="GAN01216.1"/>
    </source>
</evidence>
<feature type="binding site" evidence="1">
    <location>
        <begin position="112"/>
        <end position="115"/>
    </location>
    <ligand>
        <name>substrate</name>
    </ligand>
</feature>
<dbReference type="AlphaFoldDB" id="A0A0C9M050"/>
<dbReference type="OrthoDB" id="1476984at2759"/>
<organism evidence="2">
    <name type="scientific">Mucor ambiguus</name>
    <dbReference type="NCBI Taxonomy" id="91626"/>
    <lineage>
        <taxon>Eukaryota</taxon>
        <taxon>Fungi</taxon>
        <taxon>Fungi incertae sedis</taxon>
        <taxon>Mucoromycota</taxon>
        <taxon>Mucoromycotina</taxon>
        <taxon>Mucoromycetes</taxon>
        <taxon>Mucorales</taxon>
        <taxon>Mucorineae</taxon>
        <taxon>Mucoraceae</taxon>
        <taxon>Mucor</taxon>
    </lineage>
</organism>
<feature type="binding site" evidence="1">
    <location>
        <position position="135"/>
    </location>
    <ligand>
        <name>Mg(2+)</name>
        <dbReference type="ChEBI" id="CHEBI:18420"/>
    </ligand>
</feature>